<protein>
    <submittedName>
        <fullName evidence="1">Uncharacterized protein</fullName>
    </submittedName>
</protein>
<proteinExistence type="predicted"/>
<reference evidence="1" key="1">
    <citation type="journal article" date="2021" name="Proc. Natl. Acad. Sci. U.S.A.">
        <title>A Catalog of Tens of Thousands of Viruses from Human Metagenomes Reveals Hidden Associations with Chronic Diseases.</title>
        <authorList>
            <person name="Tisza M.J."/>
            <person name="Buck C.B."/>
        </authorList>
    </citation>
    <scope>NUCLEOTIDE SEQUENCE</scope>
    <source>
        <strain evidence="1">CtXt06</strain>
    </source>
</reference>
<dbReference type="EMBL" id="BK016209">
    <property type="protein sequence ID" value="DAG02452.1"/>
    <property type="molecule type" value="Genomic_DNA"/>
</dbReference>
<sequence length="30" mass="3703">MILTLRQRYKNWVTLSQRYPKNSVKKSLNH</sequence>
<evidence type="ECO:0000313" key="1">
    <source>
        <dbReference type="EMBL" id="DAG02452.1"/>
    </source>
</evidence>
<accession>A0A8S5V6V6</accession>
<organism evidence="1">
    <name type="scientific">CrAss-like virus sp. ctXt06</name>
    <dbReference type="NCBI Taxonomy" id="2825837"/>
    <lineage>
        <taxon>Viruses</taxon>
        <taxon>Duplodnaviria</taxon>
        <taxon>Heunggongvirae</taxon>
        <taxon>Uroviricota</taxon>
        <taxon>Caudoviricetes</taxon>
        <taxon>Crassvirales</taxon>
    </lineage>
</organism>
<name>A0A8S5V6V6_9CAUD</name>